<accession>A0A8X6PLR8</accession>
<name>A0A8X6PLR8_NEPPI</name>
<dbReference type="Proteomes" id="UP000887013">
    <property type="component" value="Unassembled WGS sequence"/>
</dbReference>
<dbReference type="OrthoDB" id="8954792at2759"/>
<protein>
    <submittedName>
        <fullName evidence="2">Uncharacterized protein</fullName>
    </submittedName>
</protein>
<proteinExistence type="predicted"/>
<gene>
    <name evidence="2" type="primary">C0J52_04225</name>
    <name evidence="2" type="ORF">NPIL_659011</name>
</gene>
<feature type="region of interest" description="Disordered" evidence="1">
    <location>
        <begin position="1"/>
        <end position="30"/>
    </location>
</feature>
<reference evidence="2" key="1">
    <citation type="submission" date="2020-08" db="EMBL/GenBank/DDBJ databases">
        <title>Multicomponent nature underlies the extraordinary mechanical properties of spider dragline silk.</title>
        <authorList>
            <person name="Kono N."/>
            <person name="Nakamura H."/>
            <person name="Mori M."/>
            <person name="Yoshida Y."/>
            <person name="Ohtoshi R."/>
            <person name="Malay A.D."/>
            <person name="Moran D.A.P."/>
            <person name="Tomita M."/>
            <person name="Numata K."/>
            <person name="Arakawa K."/>
        </authorList>
    </citation>
    <scope>NUCLEOTIDE SEQUENCE</scope>
</reference>
<evidence type="ECO:0000313" key="3">
    <source>
        <dbReference type="Proteomes" id="UP000887013"/>
    </source>
</evidence>
<evidence type="ECO:0000313" key="2">
    <source>
        <dbReference type="EMBL" id="GFT77960.1"/>
    </source>
</evidence>
<sequence length="79" mass="9029">ECFNRFKDGRSSAESEQRYDRPQTARGAANVERVQNLVMADHRLTLREIAKEVGVSKDSEHAILREDLNVGLPELDFDK</sequence>
<feature type="non-terminal residue" evidence="2">
    <location>
        <position position="1"/>
    </location>
</feature>
<dbReference type="EMBL" id="BMAW01118058">
    <property type="protein sequence ID" value="GFT77960.1"/>
    <property type="molecule type" value="Genomic_DNA"/>
</dbReference>
<dbReference type="InterPro" id="IPR052709">
    <property type="entry name" value="Transposase-MT_Hybrid"/>
</dbReference>
<evidence type="ECO:0000256" key="1">
    <source>
        <dbReference type="SAM" id="MobiDB-lite"/>
    </source>
</evidence>
<keyword evidence="3" id="KW-1185">Reference proteome</keyword>
<dbReference type="AlphaFoldDB" id="A0A8X6PLR8"/>
<comment type="caution">
    <text evidence="2">The sequence shown here is derived from an EMBL/GenBank/DDBJ whole genome shotgun (WGS) entry which is preliminary data.</text>
</comment>
<dbReference type="PANTHER" id="PTHR46060:SF1">
    <property type="entry name" value="MARINER MOS1 TRANSPOSASE-LIKE PROTEIN"/>
    <property type="match status" value="1"/>
</dbReference>
<feature type="compositionally biased region" description="Basic and acidic residues" evidence="1">
    <location>
        <begin position="1"/>
        <end position="23"/>
    </location>
</feature>
<dbReference type="PANTHER" id="PTHR46060">
    <property type="entry name" value="MARINER MOS1 TRANSPOSASE-LIKE PROTEIN"/>
    <property type="match status" value="1"/>
</dbReference>
<organism evidence="2 3">
    <name type="scientific">Nephila pilipes</name>
    <name type="common">Giant wood spider</name>
    <name type="synonym">Nephila maculata</name>
    <dbReference type="NCBI Taxonomy" id="299642"/>
    <lineage>
        <taxon>Eukaryota</taxon>
        <taxon>Metazoa</taxon>
        <taxon>Ecdysozoa</taxon>
        <taxon>Arthropoda</taxon>
        <taxon>Chelicerata</taxon>
        <taxon>Arachnida</taxon>
        <taxon>Araneae</taxon>
        <taxon>Araneomorphae</taxon>
        <taxon>Entelegynae</taxon>
        <taxon>Araneoidea</taxon>
        <taxon>Nephilidae</taxon>
        <taxon>Nephila</taxon>
    </lineage>
</organism>